<evidence type="ECO:0000313" key="3">
    <source>
        <dbReference type="Proteomes" id="UP000824988"/>
    </source>
</evidence>
<dbReference type="KEGG" id="moz:MoryE10_22360"/>
<accession>A0A8D4VPF5</accession>
<dbReference type="InterPro" id="IPR024952">
    <property type="entry name" value="LPP20-like_dom"/>
</dbReference>
<dbReference type="EMBL" id="AP019782">
    <property type="protein sequence ID" value="BBL71630.1"/>
    <property type="molecule type" value="Genomic_DNA"/>
</dbReference>
<organism evidence="2 3">
    <name type="scientific">Methylogaea oryzae</name>
    <dbReference type="NCBI Taxonomy" id="1295382"/>
    <lineage>
        <taxon>Bacteria</taxon>
        <taxon>Pseudomonadati</taxon>
        <taxon>Pseudomonadota</taxon>
        <taxon>Gammaproteobacteria</taxon>
        <taxon>Methylococcales</taxon>
        <taxon>Methylococcaceae</taxon>
        <taxon>Methylogaea</taxon>
    </lineage>
</organism>
<dbReference type="Proteomes" id="UP000824988">
    <property type="component" value="Chromosome"/>
</dbReference>
<dbReference type="RefSeq" id="WP_054773057.1">
    <property type="nucleotide sequence ID" value="NZ_AP019782.1"/>
</dbReference>
<sequence length="173" mass="19064">MKPDIFWRSCAGLAAAVAITLLPGCAMEEVPVRAPRPALTLRAVGYGTVRPDKGMTVNQMKLMSMRASRMDAYRNLTEQVYGIQIAGATTVGSMVVDNDSYKGYVSGYMHGAKLISQEPLTDNYTYETILELTVEDDFYQFANRLLAAYPPVGNNQSNSGGVAHSDRYYYNSH</sequence>
<keyword evidence="3" id="KW-1185">Reference proteome</keyword>
<dbReference type="AlphaFoldDB" id="A0A8D4VPF5"/>
<protein>
    <recommendedName>
        <fullName evidence="1">Lipoprotein LPP20-like domain-containing protein</fullName>
    </recommendedName>
</protein>
<reference evidence="2" key="1">
    <citation type="submission" date="2019-06" db="EMBL/GenBank/DDBJ databases">
        <title>Complete genome sequence of Methylogaea oryzae strain JCM16910.</title>
        <authorList>
            <person name="Asakawa S."/>
        </authorList>
    </citation>
    <scope>NUCLEOTIDE SEQUENCE</scope>
    <source>
        <strain evidence="2">E10</strain>
    </source>
</reference>
<evidence type="ECO:0000259" key="1">
    <source>
        <dbReference type="Pfam" id="PF02169"/>
    </source>
</evidence>
<evidence type="ECO:0000313" key="2">
    <source>
        <dbReference type="EMBL" id="BBL71630.1"/>
    </source>
</evidence>
<proteinExistence type="predicted"/>
<gene>
    <name evidence="2" type="ORF">MoryE10_22360</name>
</gene>
<name>A0A8D4VPF5_9GAMM</name>
<feature type="domain" description="Lipoprotein LPP20-like" evidence="1">
    <location>
        <begin position="58"/>
        <end position="132"/>
    </location>
</feature>
<dbReference type="Pfam" id="PF02169">
    <property type="entry name" value="LPP20"/>
    <property type="match status" value="1"/>
</dbReference>